<evidence type="ECO:0008006" key="4">
    <source>
        <dbReference type="Google" id="ProtNLM"/>
    </source>
</evidence>
<organism evidence="2 3">
    <name type="scientific">Fimbriiglobus ruber</name>
    <dbReference type="NCBI Taxonomy" id="1908690"/>
    <lineage>
        <taxon>Bacteria</taxon>
        <taxon>Pseudomonadati</taxon>
        <taxon>Planctomycetota</taxon>
        <taxon>Planctomycetia</taxon>
        <taxon>Gemmatales</taxon>
        <taxon>Gemmataceae</taxon>
        <taxon>Fimbriiglobus</taxon>
    </lineage>
</organism>
<name>A0A225DR11_9BACT</name>
<dbReference type="Proteomes" id="UP000214646">
    <property type="component" value="Unassembled WGS sequence"/>
</dbReference>
<evidence type="ECO:0000256" key="1">
    <source>
        <dbReference type="SAM" id="Coils"/>
    </source>
</evidence>
<accession>A0A225DR11</accession>
<proteinExistence type="predicted"/>
<dbReference type="OrthoDB" id="580912at2"/>
<protein>
    <recommendedName>
        <fullName evidence="4">DUF4139 domain-containing protein</fullName>
    </recommendedName>
</protein>
<keyword evidence="3" id="KW-1185">Reference proteome</keyword>
<feature type="coiled-coil region" evidence="1">
    <location>
        <begin position="596"/>
        <end position="664"/>
    </location>
</feature>
<dbReference type="AlphaFoldDB" id="A0A225DR11"/>
<dbReference type="RefSeq" id="WP_088254362.1">
    <property type="nucleotide sequence ID" value="NZ_NIDE01000004.1"/>
</dbReference>
<comment type="caution">
    <text evidence="2">The sequence shown here is derived from an EMBL/GenBank/DDBJ whole genome shotgun (WGS) entry which is preliminary data.</text>
</comment>
<reference evidence="3" key="1">
    <citation type="submission" date="2017-06" db="EMBL/GenBank/DDBJ databases">
        <title>Genome analysis of Fimbriiglobus ruber SP5, the first member of the order Planctomycetales with confirmed chitinolytic capability.</title>
        <authorList>
            <person name="Ravin N.V."/>
            <person name="Rakitin A.L."/>
            <person name="Ivanova A.A."/>
            <person name="Beletsky A.V."/>
            <person name="Kulichevskaya I.S."/>
            <person name="Mardanov A.V."/>
            <person name="Dedysh S.N."/>
        </authorList>
    </citation>
    <scope>NUCLEOTIDE SEQUENCE [LARGE SCALE GENOMIC DNA]</scope>
    <source>
        <strain evidence="3">SP5</strain>
    </source>
</reference>
<gene>
    <name evidence="2" type="ORF">FRUB_03132</name>
</gene>
<evidence type="ECO:0000313" key="2">
    <source>
        <dbReference type="EMBL" id="OWK43533.1"/>
    </source>
</evidence>
<sequence>MSTLPIRRVVLYKHGVGFFEREATVTGDQAVTLTFKQREVSDVLKSLTVLDANGGVVSAVSYDSTTPVEQLLAEIAINIPDGGSLVALLPQLKGARVAVRPTAAAGQTQGVLLGIDTVETRTPSGVAKQVRVSVLGDGGDVRTFDLFDLDVQILDDGIRRDLDYYLKTQLASKKKDARTFTLFTQGTGERTLRVSYLLEAPVWKATYRMLLGEPLDETAAASPPENGEGHTRSLIQGWAVVDNTSDEDWDLIDLTLVAGLPVSFTHDLYTPRYIKRPVVAVQETTGVLPPMAETGEEFELLDDDDGSDAEHASESHITSSHTLQAQFAGRIKRHRGKASASAMLRPSGVSSVATQTRERQVGDLFEYTIDKPVTVRRNQSALVPIVLKPFAGRAVLLYQKHARPENPIRCVEFENTTGLTLEGGPVTVLDAGSYVGEAMLDTLKPGEKRLVGYAVELAVRATDKSNIQTERVTRVLVRGGTVQLYSAQSQITTYTFVGNADKEQVLYVDHPRGGPDWNLVEPAKPHEITDNYWRLKITLPPKTTTKLLVHAQRPIEEKVGLIDSTDTVLGYWLERKYFDKEVAQAIRAIFETRQRDAAAQEQIQRFQKEREKIHAEQKRIRENLAALGDRPSEKELRERLVRTLTQQEDRLEEIDRDTHSLQVERDGLRSELTEKLDKLEYEGTVIKLTTDGDSPTPDFSGGL</sequence>
<keyword evidence="1" id="KW-0175">Coiled coil</keyword>
<dbReference type="EMBL" id="NIDE01000004">
    <property type="protein sequence ID" value="OWK43533.1"/>
    <property type="molecule type" value="Genomic_DNA"/>
</dbReference>
<evidence type="ECO:0000313" key="3">
    <source>
        <dbReference type="Proteomes" id="UP000214646"/>
    </source>
</evidence>